<accession>A0A0D0PYY3</accession>
<dbReference type="RefSeq" id="WP_018302644.1">
    <property type="nucleotide sequence ID" value="NZ_KB902287.1"/>
</dbReference>
<gene>
    <name evidence="2" type="ORF">Wenmar_04035</name>
</gene>
<comment type="caution">
    <text evidence="2">The sequence shown here is derived from an EMBL/GenBank/DDBJ whole genome shotgun (WGS) entry which is preliminary data.</text>
</comment>
<evidence type="ECO:0000313" key="2">
    <source>
        <dbReference type="EMBL" id="KIQ67609.1"/>
    </source>
</evidence>
<reference evidence="2 3" key="1">
    <citation type="submission" date="2013-01" db="EMBL/GenBank/DDBJ databases">
        <authorList>
            <person name="Fiebig A."/>
            <person name="Goeker M."/>
            <person name="Klenk H.-P.P."/>
        </authorList>
    </citation>
    <scope>NUCLEOTIDE SEQUENCE [LARGE SCALE GENOMIC DNA]</scope>
    <source>
        <strain evidence="2 3">DSM 24838</strain>
    </source>
</reference>
<dbReference type="Proteomes" id="UP000035100">
    <property type="component" value="Unassembled WGS sequence"/>
</dbReference>
<dbReference type="AlphaFoldDB" id="A0A0D0PYY3"/>
<organism evidence="2 3">
    <name type="scientific">Wenxinia marina DSM 24838</name>
    <dbReference type="NCBI Taxonomy" id="1123501"/>
    <lineage>
        <taxon>Bacteria</taxon>
        <taxon>Pseudomonadati</taxon>
        <taxon>Pseudomonadota</taxon>
        <taxon>Alphaproteobacteria</taxon>
        <taxon>Rhodobacterales</taxon>
        <taxon>Roseobacteraceae</taxon>
        <taxon>Wenxinia</taxon>
    </lineage>
</organism>
<sequence length="66" mass="7349">MNNKIDDSRDLDRPSRPEDDTATDEEKGKPLRGPEDIDSPDHDPKEKHPGERSTGHTGTGPEKVDE</sequence>
<dbReference type="EMBL" id="AONG01000022">
    <property type="protein sequence ID" value="KIQ67609.1"/>
    <property type="molecule type" value="Genomic_DNA"/>
</dbReference>
<evidence type="ECO:0000256" key="1">
    <source>
        <dbReference type="SAM" id="MobiDB-lite"/>
    </source>
</evidence>
<protein>
    <submittedName>
        <fullName evidence="2">Uncharacterized protein</fullName>
    </submittedName>
</protein>
<feature type="compositionally biased region" description="Basic and acidic residues" evidence="1">
    <location>
        <begin position="1"/>
        <end position="54"/>
    </location>
</feature>
<feature type="region of interest" description="Disordered" evidence="1">
    <location>
        <begin position="1"/>
        <end position="66"/>
    </location>
</feature>
<evidence type="ECO:0000313" key="3">
    <source>
        <dbReference type="Proteomes" id="UP000035100"/>
    </source>
</evidence>
<keyword evidence="3" id="KW-1185">Reference proteome</keyword>
<name>A0A0D0PYY3_9RHOB</name>
<proteinExistence type="predicted"/>